<evidence type="ECO:0000256" key="1">
    <source>
        <dbReference type="SAM" id="SignalP"/>
    </source>
</evidence>
<proteinExistence type="predicted"/>
<dbReference type="Proteomes" id="UP001359886">
    <property type="component" value="Unassembled WGS sequence"/>
</dbReference>
<feature type="signal peptide" evidence="1">
    <location>
        <begin position="1"/>
        <end position="29"/>
    </location>
</feature>
<name>A0AAW9RKC6_9GAMM</name>
<sequence>MSLNVRTGAIVPASMLIALLCLLSFPAQALYENYLSNYTTPIPPACVTNVPVLDDFNFSGSEVLSDEVVTWIDTEFVEQDLAITVWQMGCPEPGRRILMVTLELLDDQDGVADMALLPWAWGRVAGDPTRYRFRLNVEPNTNQARDDVTGLLYEGVESTFIMDTPAPLAEDFNADQIMLAGQYNGAFELELEDPEGFTSIVQIPRYKGTLTAPDMTLTGRLSGNWVTPGAADQGFVLAFEELAEESEGLFFLSWYTYDGAGDLLWLTGAATYDLQAAAVSFDIELVTNGQFLGGKPADRQVVGSGTISAFDCYDLEFVYDLSALGLGSAIIPLRRLFALEIQGYACGDSATRIEHINDGG</sequence>
<keyword evidence="3" id="KW-1185">Reference proteome</keyword>
<dbReference type="AlphaFoldDB" id="A0AAW9RKC6"/>
<accession>A0AAW9RKC6</accession>
<dbReference type="EMBL" id="JAZHOG010000006">
    <property type="protein sequence ID" value="MEJ8567956.1"/>
    <property type="molecule type" value="Genomic_DNA"/>
</dbReference>
<dbReference type="RefSeq" id="WP_354695280.1">
    <property type="nucleotide sequence ID" value="NZ_JAZHOG010000006.1"/>
</dbReference>
<comment type="caution">
    <text evidence="2">The sequence shown here is derived from an EMBL/GenBank/DDBJ whole genome shotgun (WGS) entry which is preliminary data.</text>
</comment>
<reference evidence="2 3" key="1">
    <citation type="submission" date="2024-02" db="EMBL/GenBank/DDBJ databases">
        <title>A novel Wenzhouxiangellaceae bacterium, isolated from coastal sediments.</title>
        <authorList>
            <person name="Du Z.-J."/>
            <person name="Ye Y.-Q."/>
            <person name="Zhang X.-Y."/>
        </authorList>
    </citation>
    <scope>NUCLEOTIDE SEQUENCE [LARGE SCALE GENOMIC DNA]</scope>
    <source>
        <strain evidence="2 3">CH-27</strain>
    </source>
</reference>
<organism evidence="2 3">
    <name type="scientific">Elongatibacter sediminis</name>
    <dbReference type="NCBI Taxonomy" id="3119006"/>
    <lineage>
        <taxon>Bacteria</taxon>
        <taxon>Pseudomonadati</taxon>
        <taxon>Pseudomonadota</taxon>
        <taxon>Gammaproteobacteria</taxon>
        <taxon>Chromatiales</taxon>
        <taxon>Wenzhouxiangellaceae</taxon>
        <taxon>Elongatibacter</taxon>
    </lineage>
</organism>
<keyword evidence="1" id="KW-0732">Signal</keyword>
<evidence type="ECO:0000313" key="2">
    <source>
        <dbReference type="EMBL" id="MEJ8567956.1"/>
    </source>
</evidence>
<evidence type="ECO:0000313" key="3">
    <source>
        <dbReference type="Proteomes" id="UP001359886"/>
    </source>
</evidence>
<gene>
    <name evidence="2" type="ORF">V3330_10000</name>
</gene>
<protein>
    <submittedName>
        <fullName evidence="2">Uncharacterized protein</fullName>
    </submittedName>
</protein>
<feature type="chain" id="PRO_5043734850" evidence="1">
    <location>
        <begin position="30"/>
        <end position="360"/>
    </location>
</feature>